<organism evidence="2 3">
    <name type="scientific">Pomacea canaliculata</name>
    <name type="common">Golden apple snail</name>
    <dbReference type="NCBI Taxonomy" id="400727"/>
    <lineage>
        <taxon>Eukaryota</taxon>
        <taxon>Metazoa</taxon>
        <taxon>Spiralia</taxon>
        <taxon>Lophotrochozoa</taxon>
        <taxon>Mollusca</taxon>
        <taxon>Gastropoda</taxon>
        <taxon>Caenogastropoda</taxon>
        <taxon>Architaenioglossa</taxon>
        <taxon>Ampullarioidea</taxon>
        <taxon>Ampullariidae</taxon>
        <taxon>Pomacea</taxon>
    </lineage>
</organism>
<reference evidence="2 3" key="1">
    <citation type="submission" date="2018-04" db="EMBL/GenBank/DDBJ databases">
        <title>The genome of golden apple snail Pomacea canaliculata provides insight into stress tolerance and invasive adaptation.</title>
        <authorList>
            <person name="Liu C."/>
            <person name="Liu B."/>
            <person name="Ren Y."/>
            <person name="Zhang Y."/>
            <person name="Wang H."/>
            <person name="Li S."/>
            <person name="Jiang F."/>
            <person name="Yin L."/>
            <person name="Zhang G."/>
            <person name="Qian W."/>
            <person name="Fan W."/>
        </authorList>
    </citation>
    <scope>NUCLEOTIDE SEQUENCE [LARGE SCALE GENOMIC DNA]</scope>
    <source>
        <strain evidence="2">SZHN2017</strain>
        <tissue evidence="2">Muscle</tissue>
    </source>
</reference>
<evidence type="ECO:0000256" key="1">
    <source>
        <dbReference type="SAM" id="MobiDB-lite"/>
    </source>
</evidence>
<dbReference type="Proteomes" id="UP000245119">
    <property type="component" value="Linkage Group LG4"/>
</dbReference>
<evidence type="ECO:0000313" key="2">
    <source>
        <dbReference type="EMBL" id="PVD31763.1"/>
    </source>
</evidence>
<feature type="region of interest" description="Disordered" evidence="1">
    <location>
        <begin position="21"/>
        <end position="45"/>
    </location>
</feature>
<name>A0A2T7PEB5_POMCA</name>
<evidence type="ECO:0000313" key="3">
    <source>
        <dbReference type="Proteomes" id="UP000245119"/>
    </source>
</evidence>
<protein>
    <submittedName>
        <fullName evidence="2">Uncharacterized protein</fullName>
    </submittedName>
</protein>
<feature type="compositionally biased region" description="Basic and acidic residues" evidence="1">
    <location>
        <begin position="21"/>
        <end position="36"/>
    </location>
</feature>
<dbReference type="AlphaFoldDB" id="A0A2T7PEB5"/>
<gene>
    <name evidence="2" type="ORF">C0Q70_07181</name>
</gene>
<accession>A0A2T7PEB5</accession>
<proteinExistence type="predicted"/>
<dbReference type="EMBL" id="PZQS01000004">
    <property type="protein sequence ID" value="PVD31763.1"/>
    <property type="molecule type" value="Genomic_DNA"/>
</dbReference>
<comment type="caution">
    <text evidence="2">The sequence shown here is derived from an EMBL/GenBank/DDBJ whole genome shotgun (WGS) entry which is preliminary data.</text>
</comment>
<sequence length="85" mass="10079">MSDTHMIMFFYNITRERARLSKFKPERSRKAQRETDNDPTLAPRTQRREWRIAVLLPVEENVDASHDSAHRLVGYPPWGSKNKIK</sequence>
<keyword evidence="3" id="KW-1185">Reference proteome</keyword>